<dbReference type="AlphaFoldDB" id="A0A1I0KB24"/>
<comment type="caution">
    <text evidence="1">The sequence shown here is derived from an EMBL/GenBank/DDBJ whole genome shotgun (WGS) entry which is preliminary data.</text>
</comment>
<organism evidence="1 2">
    <name type="scientific">Enterocloster clostridioformis</name>
    <dbReference type="NCBI Taxonomy" id="1531"/>
    <lineage>
        <taxon>Bacteria</taxon>
        <taxon>Bacillati</taxon>
        <taxon>Bacillota</taxon>
        <taxon>Clostridia</taxon>
        <taxon>Lachnospirales</taxon>
        <taxon>Lachnospiraceae</taxon>
        <taxon>Enterocloster</taxon>
    </lineage>
</organism>
<evidence type="ECO:0000313" key="2">
    <source>
        <dbReference type="Proteomes" id="UP000182121"/>
    </source>
</evidence>
<dbReference type="EMBL" id="FOIO01000113">
    <property type="protein sequence ID" value="SEU21388.1"/>
    <property type="molecule type" value="Genomic_DNA"/>
</dbReference>
<gene>
    <name evidence="1" type="ORF">SAMN05216521_11135</name>
</gene>
<sequence>MFFLERKESYAMPNILGNCSQPVYTYRWKAIAKSETERPLLDMIKDMDVTTHRIVSNQLN</sequence>
<protein>
    <submittedName>
        <fullName evidence="1">Uncharacterized protein</fullName>
    </submittedName>
</protein>
<accession>A0A1I0KB24</accession>
<evidence type="ECO:0000313" key="1">
    <source>
        <dbReference type="EMBL" id="SEU21388.1"/>
    </source>
</evidence>
<reference evidence="1 2" key="1">
    <citation type="submission" date="2016-10" db="EMBL/GenBank/DDBJ databases">
        <authorList>
            <person name="Varghese N."/>
            <person name="Submissions S."/>
        </authorList>
    </citation>
    <scope>NUCLEOTIDE SEQUENCE [LARGE SCALE GENOMIC DNA]</scope>
    <source>
        <strain evidence="1 2">NLAE-zl-C196</strain>
    </source>
</reference>
<proteinExistence type="predicted"/>
<dbReference type="Proteomes" id="UP000182121">
    <property type="component" value="Unassembled WGS sequence"/>
</dbReference>
<name>A0A1I0KB24_9FIRM</name>